<dbReference type="OrthoDB" id="9786141at2"/>
<dbReference type="Gene3D" id="3.90.79.10">
    <property type="entry name" value="Nucleoside Triphosphate Pyrophosphohydrolase"/>
    <property type="match status" value="1"/>
</dbReference>
<comment type="caution">
    <text evidence="2">The sequence shown here is derived from an EMBL/GenBank/DDBJ whole genome shotgun (WGS) entry which is preliminary data.</text>
</comment>
<evidence type="ECO:0000313" key="3">
    <source>
        <dbReference type="Proteomes" id="UP000316775"/>
    </source>
</evidence>
<dbReference type="AlphaFoldDB" id="A0A4Y4AZ45"/>
<dbReference type="InterPro" id="IPR015797">
    <property type="entry name" value="NUDIX_hydrolase-like_dom_sf"/>
</dbReference>
<dbReference type="Pfam" id="PF21906">
    <property type="entry name" value="WHD_NrtR"/>
    <property type="match status" value="1"/>
</dbReference>
<evidence type="ECO:0000313" key="2">
    <source>
        <dbReference type="EMBL" id="GEC72579.1"/>
    </source>
</evidence>
<proteinExistence type="predicted"/>
<dbReference type="InterPro" id="IPR036390">
    <property type="entry name" value="WH_DNA-bd_sf"/>
</dbReference>
<organism evidence="2 3">
    <name type="scientific">Flavobacterium flevense</name>
    <dbReference type="NCBI Taxonomy" id="983"/>
    <lineage>
        <taxon>Bacteria</taxon>
        <taxon>Pseudomonadati</taxon>
        <taxon>Bacteroidota</taxon>
        <taxon>Flavobacteriia</taxon>
        <taxon>Flavobacteriales</taxon>
        <taxon>Flavobacteriaceae</taxon>
        <taxon>Flavobacterium</taxon>
    </lineage>
</organism>
<dbReference type="RefSeq" id="WP_141384493.1">
    <property type="nucleotide sequence ID" value="NZ_BJNP01000022.1"/>
</dbReference>
<keyword evidence="3" id="KW-1185">Reference proteome</keyword>
<dbReference type="Proteomes" id="UP000316775">
    <property type="component" value="Unassembled WGS sequence"/>
</dbReference>
<dbReference type="STRING" id="983.SAMN05443543_11445"/>
<dbReference type="SUPFAM" id="SSF46785">
    <property type="entry name" value="Winged helix' DNA-binding domain"/>
    <property type="match status" value="1"/>
</dbReference>
<accession>A0A4Y4AZ45</accession>
<dbReference type="InterPro" id="IPR036388">
    <property type="entry name" value="WH-like_DNA-bd_sf"/>
</dbReference>
<feature type="domain" description="NrtR DNA-binding winged helix" evidence="1">
    <location>
        <begin position="150"/>
        <end position="208"/>
    </location>
</feature>
<reference evidence="2 3" key="1">
    <citation type="submission" date="2019-06" db="EMBL/GenBank/DDBJ databases">
        <title>Whole genome shotgun sequence of Flavobacterium flevense NBRC 14960.</title>
        <authorList>
            <person name="Hosoyama A."/>
            <person name="Uohara A."/>
            <person name="Ohji S."/>
            <person name="Ichikawa N."/>
        </authorList>
    </citation>
    <scope>NUCLEOTIDE SEQUENCE [LARGE SCALE GENOMIC DNA]</scope>
    <source>
        <strain evidence="2 3">NBRC 14960</strain>
    </source>
</reference>
<dbReference type="Gene3D" id="1.10.10.10">
    <property type="entry name" value="Winged helix-like DNA-binding domain superfamily/Winged helix DNA-binding domain"/>
    <property type="match status" value="1"/>
</dbReference>
<protein>
    <recommendedName>
        <fullName evidence="1">NrtR DNA-binding winged helix domain-containing protein</fullName>
    </recommendedName>
</protein>
<dbReference type="SUPFAM" id="SSF55811">
    <property type="entry name" value="Nudix"/>
    <property type="match status" value="1"/>
</dbReference>
<name>A0A4Y4AZ45_9FLAO</name>
<dbReference type="EMBL" id="BJNP01000022">
    <property type="protein sequence ID" value="GEC72579.1"/>
    <property type="molecule type" value="Genomic_DNA"/>
</dbReference>
<sequence>MINNYKTFGTVRFVVDCVLLSFHNDQLEVFLVSENRVDNWDHIKGNIDIDGTLNEGVQEMLKRETDIDNVSVHQLITEKSFNHYLNEYILKVTYFSLVTKELWNSKLINSALGRWFPIKDLPTCKNNSIKLINLLIVKLKNQGMFSPVILELLPEKFTIKQLHDLYEQIYSKEIDKRNFIRKITAVDCIIKLDIKDKIISRKGAYLYTINWERLKAEKLLQLKLV</sequence>
<evidence type="ECO:0000259" key="1">
    <source>
        <dbReference type="Pfam" id="PF21906"/>
    </source>
</evidence>
<gene>
    <name evidence="2" type="ORF">FFL01_21180</name>
</gene>
<dbReference type="InterPro" id="IPR054105">
    <property type="entry name" value="WHD_NrtR"/>
</dbReference>